<dbReference type="Proteomes" id="UP000030699">
    <property type="component" value="Unassembled WGS sequence"/>
</dbReference>
<name>A0A024WN96_PLAFA</name>
<dbReference type="EMBL" id="KI925567">
    <property type="protein sequence ID" value="ETW48657.1"/>
    <property type="molecule type" value="Genomic_DNA"/>
</dbReference>
<proteinExistence type="predicted"/>
<reference evidence="2 3" key="1">
    <citation type="submission" date="2013-02" db="EMBL/GenBank/DDBJ databases">
        <title>The Genome Annotation of Plasmodium falciparum MaliPS096_E11.</title>
        <authorList>
            <consortium name="The Broad Institute Genome Sequencing Platform"/>
            <consortium name="The Broad Institute Genome Sequencing Center for Infectious Disease"/>
            <person name="Neafsey D."/>
            <person name="Hoffman S."/>
            <person name="Volkman S."/>
            <person name="Rosenthal P."/>
            <person name="Walker B."/>
            <person name="Young S.K."/>
            <person name="Zeng Q."/>
            <person name="Gargeya S."/>
            <person name="Fitzgerald M."/>
            <person name="Haas B."/>
            <person name="Abouelleil A."/>
            <person name="Allen A.W."/>
            <person name="Alvarado L."/>
            <person name="Arachchi H.M."/>
            <person name="Berlin A.M."/>
            <person name="Chapman S.B."/>
            <person name="Gainer-Dewar J."/>
            <person name="Goldberg J."/>
            <person name="Griggs A."/>
            <person name="Gujja S."/>
            <person name="Hansen M."/>
            <person name="Howarth C."/>
            <person name="Imamovic A."/>
            <person name="Ireland A."/>
            <person name="Larimer J."/>
            <person name="McCowan C."/>
            <person name="Murphy C."/>
            <person name="Pearson M."/>
            <person name="Poon T.W."/>
            <person name="Priest M."/>
            <person name="Roberts A."/>
            <person name="Saif S."/>
            <person name="Shea T."/>
            <person name="Sisk P."/>
            <person name="Sykes S."/>
            <person name="Wortman J."/>
            <person name="Nusbaum C."/>
            <person name="Birren B."/>
        </authorList>
    </citation>
    <scope>NUCLEOTIDE SEQUENCE [LARGE SCALE GENOMIC DNA]</scope>
    <source>
        <strain evidence="2 3">MaliPS096_E11</strain>
    </source>
</reference>
<feature type="transmembrane region" description="Helical" evidence="1">
    <location>
        <begin position="12"/>
        <end position="30"/>
    </location>
</feature>
<evidence type="ECO:0000256" key="1">
    <source>
        <dbReference type="SAM" id="Phobius"/>
    </source>
</evidence>
<keyword evidence="1" id="KW-0472">Membrane</keyword>
<evidence type="ECO:0000313" key="3">
    <source>
        <dbReference type="Proteomes" id="UP000030699"/>
    </source>
</evidence>
<organism evidence="2 3">
    <name type="scientific">Plasmodium falciparum MaliPS096_E11</name>
    <dbReference type="NCBI Taxonomy" id="1036727"/>
    <lineage>
        <taxon>Eukaryota</taxon>
        <taxon>Sar</taxon>
        <taxon>Alveolata</taxon>
        <taxon>Apicomplexa</taxon>
        <taxon>Aconoidasida</taxon>
        <taxon>Haemosporida</taxon>
        <taxon>Plasmodiidae</taxon>
        <taxon>Plasmodium</taxon>
        <taxon>Plasmodium (Laverania)</taxon>
    </lineage>
</organism>
<keyword evidence="1" id="KW-1133">Transmembrane helix</keyword>
<keyword evidence="1" id="KW-0812">Transmembrane</keyword>
<reference evidence="2 3" key="2">
    <citation type="submission" date="2013-02" db="EMBL/GenBank/DDBJ databases">
        <title>The Genome Sequence of Plasmodium falciparum MaliPS096_E11.</title>
        <authorList>
            <consortium name="The Broad Institute Genome Sequencing Platform"/>
            <consortium name="The Broad Institute Genome Sequencing Center for Infectious Disease"/>
            <person name="Neafsey D."/>
            <person name="Cheeseman I."/>
            <person name="Volkman S."/>
            <person name="Adams J."/>
            <person name="Walker B."/>
            <person name="Young S.K."/>
            <person name="Zeng Q."/>
            <person name="Gargeya S."/>
            <person name="Fitzgerald M."/>
            <person name="Haas B."/>
            <person name="Abouelleil A."/>
            <person name="Alvarado L."/>
            <person name="Arachchi H.M."/>
            <person name="Berlin A.M."/>
            <person name="Chapman S.B."/>
            <person name="Dewar J."/>
            <person name="Goldberg J."/>
            <person name="Griggs A."/>
            <person name="Gujja S."/>
            <person name="Hansen M."/>
            <person name="Howarth C."/>
            <person name="Imamovic A."/>
            <person name="Larimer J."/>
            <person name="McCowan C."/>
            <person name="Murphy C."/>
            <person name="Neiman D."/>
            <person name="Pearson M."/>
            <person name="Priest M."/>
            <person name="Roberts A."/>
            <person name="Saif S."/>
            <person name="Shea T."/>
            <person name="Sisk P."/>
            <person name="Sykes S."/>
            <person name="Wortman J."/>
            <person name="Nusbaum C."/>
            <person name="Birren B."/>
        </authorList>
    </citation>
    <scope>NUCLEOTIDE SEQUENCE [LARGE SCALE GENOMIC DNA]</scope>
    <source>
        <strain evidence="2 3">MaliPS096_E11</strain>
    </source>
</reference>
<accession>A0A024WN96</accession>
<gene>
    <name evidence="2" type="ORF">PFMALIP_03196</name>
</gene>
<evidence type="ECO:0000313" key="2">
    <source>
        <dbReference type="EMBL" id="ETW48657.1"/>
    </source>
</evidence>
<dbReference type="AlphaFoldDB" id="A0A024WN96"/>
<sequence length="61" mass="7632">MICQYNILKENVYFNILYRLGNFCFVFLFINKFFQINMYKNILFIKIKYSFMDLCFPIYNI</sequence>
<protein>
    <submittedName>
        <fullName evidence="2">Uncharacterized protein</fullName>
    </submittedName>
</protein>